<evidence type="ECO:0000256" key="5">
    <source>
        <dbReference type="SAM" id="SignalP"/>
    </source>
</evidence>
<dbReference type="PANTHER" id="PTHR47435">
    <property type="entry name" value="KELCH REPEAT PROTEIN (AFU_ORTHOLOGUE AFUA_5G12780)"/>
    <property type="match status" value="1"/>
</dbReference>
<evidence type="ECO:0000313" key="6">
    <source>
        <dbReference type="EMBL" id="KAH6697286.1"/>
    </source>
</evidence>
<name>A0A9P8VLX0_9PEZI</name>
<feature type="transmembrane region" description="Helical" evidence="4">
    <location>
        <begin position="473"/>
        <end position="494"/>
    </location>
</feature>
<evidence type="ECO:0000256" key="2">
    <source>
        <dbReference type="ARBA" id="ARBA00023004"/>
    </source>
</evidence>
<dbReference type="Proteomes" id="UP000770015">
    <property type="component" value="Unassembled WGS sequence"/>
</dbReference>
<feature type="region of interest" description="Disordered" evidence="3">
    <location>
        <begin position="443"/>
        <end position="469"/>
    </location>
</feature>
<feature type="signal peptide" evidence="5">
    <location>
        <begin position="1"/>
        <end position="19"/>
    </location>
</feature>
<keyword evidence="7" id="KW-1185">Reference proteome</keyword>
<organism evidence="6 7">
    <name type="scientific">Plectosphaerella plurivora</name>
    <dbReference type="NCBI Taxonomy" id="936078"/>
    <lineage>
        <taxon>Eukaryota</taxon>
        <taxon>Fungi</taxon>
        <taxon>Dikarya</taxon>
        <taxon>Ascomycota</taxon>
        <taxon>Pezizomycotina</taxon>
        <taxon>Sordariomycetes</taxon>
        <taxon>Hypocreomycetidae</taxon>
        <taxon>Glomerellales</taxon>
        <taxon>Plectosphaerellaceae</taxon>
        <taxon>Plectosphaerella</taxon>
    </lineage>
</organism>
<gene>
    <name evidence="6" type="ORF">F5X68DRAFT_197100</name>
</gene>
<accession>A0A9P8VLX0</accession>
<proteinExistence type="predicted"/>
<dbReference type="AlphaFoldDB" id="A0A9P8VLX0"/>
<evidence type="ECO:0000313" key="7">
    <source>
        <dbReference type="Proteomes" id="UP000770015"/>
    </source>
</evidence>
<dbReference type="Gene3D" id="2.120.10.80">
    <property type="entry name" value="Kelch-type beta propeller"/>
    <property type="match status" value="1"/>
</dbReference>
<keyword evidence="4" id="KW-0472">Membrane</keyword>
<dbReference type="EMBL" id="JAGSXJ010000001">
    <property type="protein sequence ID" value="KAH6697286.1"/>
    <property type="molecule type" value="Genomic_DNA"/>
</dbReference>
<evidence type="ECO:0000256" key="3">
    <source>
        <dbReference type="SAM" id="MobiDB-lite"/>
    </source>
</evidence>
<dbReference type="OrthoDB" id="540004at2759"/>
<dbReference type="InterPro" id="IPR011043">
    <property type="entry name" value="Gal_Oxase/kelch_b-propeller"/>
</dbReference>
<dbReference type="GO" id="GO:0019760">
    <property type="term" value="P:glucosinolate metabolic process"/>
    <property type="evidence" value="ECO:0007669"/>
    <property type="project" value="UniProtKB-ARBA"/>
</dbReference>
<keyword evidence="2" id="KW-0408">Iron</keyword>
<sequence>MRSPILAVALLSRGIWVTAQSSGGPSNVPTTNEFLRLNGGKVAVLDNRIYYDGGHISQRGYATANHSSNTMNATLSIDLSRPWTPEGVAINEGAKPDSVGTWSYQHIWSDIEAGELYVWGGGPYYALDGLNVPQKLWKFTTSDDTNNAGNWSEVNPVLGDGNLLERTPDRRAGAAVSTATTGFVFGGYSVIGGEVTPLTGYISFDFATGEWEEHSDPDAPFSKSGTLLYSSALWAPTFGSEGLIFIMGGMETVNADIDPENLDFETIHFLDPAKKQWLSQETTGDIPDSRTRHCTVGVAGANGTYDIFLYGGANEEPATELLEMSDVHVLSLPGFKWTRLYDQSDGEGRFEQGCAVVGKRQLLSWGGSSLSLEESQSSGFARGDRNPNGLAIFDMSDGEWKTRYNPDAAAYQAHQSVSAFHTQEEFDKVVWSSDDVEALFAVARPDPPAPGADEEEGSSDDGKPKGSKTPVGAIAGGVIGGLAIVGLVVAFLIYRRRKSRRPQELEALPPPGELEGKPTPMSQYNNGHYGLTELDGNALSEIGPVTGDPYRKAHAVEVHGESAPYVQSGVWTEPRELEAK</sequence>
<keyword evidence="4" id="KW-1133">Transmembrane helix</keyword>
<dbReference type="SUPFAM" id="SSF117281">
    <property type="entry name" value="Kelch motif"/>
    <property type="match status" value="1"/>
</dbReference>
<protein>
    <recommendedName>
        <fullName evidence="8">Kelch repeat protein</fullName>
    </recommendedName>
</protein>
<keyword evidence="1" id="KW-0677">Repeat</keyword>
<evidence type="ECO:0000256" key="1">
    <source>
        <dbReference type="ARBA" id="ARBA00022737"/>
    </source>
</evidence>
<reference evidence="6" key="1">
    <citation type="journal article" date="2021" name="Nat. Commun.">
        <title>Genetic determinants of endophytism in the Arabidopsis root mycobiome.</title>
        <authorList>
            <person name="Mesny F."/>
            <person name="Miyauchi S."/>
            <person name="Thiergart T."/>
            <person name="Pickel B."/>
            <person name="Atanasova L."/>
            <person name="Karlsson M."/>
            <person name="Huettel B."/>
            <person name="Barry K.W."/>
            <person name="Haridas S."/>
            <person name="Chen C."/>
            <person name="Bauer D."/>
            <person name="Andreopoulos W."/>
            <person name="Pangilinan J."/>
            <person name="LaButti K."/>
            <person name="Riley R."/>
            <person name="Lipzen A."/>
            <person name="Clum A."/>
            <person name="Drula E."/>
            <person name="Henrissat B."/>
            <person name="Kohler A."/>
            <person name="Grigoriev I.V."/>
            <person name="Martin F.M."/>
            <person name="Hacquard S."/>
        </authorList>
    </citation>
    <scope>NUCLEOTIDE SEQUENCE</scope>
    <source>
        <strain evidence="6">MPI-SDFR-AT-0117</strain>
    </source>
</reference>
<comment type="caution">
    <text evidence="6">The sequence shown here is derived from an EMBL/GenBank/DDBJ whole genome shotgun (WGS) entry which is preliminary data.</text>
</comment>
<evidence type="ECO:0000256" key="4">
    <source>
        <dbReference type="SAM" id="Phobius"/>
    </source>
</evidence>
<dbReference type="InterPro" id="IPR015915">
    <property type="entry name" value="Kelch-typ_b-propeller"/>
</dbReference>
<feature type="chain" id="PRO_5040335317" description="Kelch repeat protein" evidence="5">
    <location>
        <begin position="20"/>
        <end position="580"/>
    </location>
</feature>
<keyword evidence="5" id="KW-0732">Signal</keyword>
<keyword evidence="4" id="KW-0812">Transmembrane</keyword>
<dbReference type="SUPFAM" id="SSF50965">
    <property type="entry name" value="Galactose oxidase, central domain"/>
    <property type="match status" value="1"/>
</dbReference>
<dbReference type="PANTHER" id="PTHR47435:SF4">
    <property type="entry name" value="KELCH REPEAT PROTEIN (AFU_ORTHOLOGUE AFUA_5G12780)"/>
    <property type="match status" value="1"/>
</dbReference>
<evidence type="ECO:0008006" key="8">
    <source>
        <dbReference type="Google" id="ProtNLM"/>
    </source>
</evidence>